<keyword evidence="4" id="KW-0949">S-adenosyl-L-methionine</keyword>
<gene>
    <name evidence="5" type="primary">cbiD</name>
    <name evidence="5" type="ORF">SCALIN_C27_0001</name>
</gene>
<dbReference type="Gene3D" id="3.30.2110.10">
    <property type="entry name" value="CbiD-like"/>
    <property type="match status" value="1"/>
</dbReference>
<dbReference type="RefSeq" id="WP_133111908.1">
    <property type="nucleotide sequence ID" value="NZ_BAOS01000027.1"/>
</dbReference>
<evidence type="ECO:0000256" key="2">
    <source>
        <dbReference type="ARBA" id="ARBA00022603"/>
    </source>
</evidence>
<dbReference type="EMBL" id="BAOS01000027">
    <property type="protein sequence ID" value="GAX61607.1"/>
    <property type="molecule type" value="Genomic_DNA"/>
</dbReference>
<keyword evidence="2" id="KW-0489">Methyltransferase</keyword>
<dbReference type="AlphaFoldDB" id="A0A286U0F1"/>
<protein>
    <submittedName>
        <fullName evidence="5">Cobalt-precorrin-6A synthase</fullName>
    </submittedName>
</protein>
<dbReference type="InterPro" id="IPR036074">
    <property type="entry name" value="CbiD_sf"/>
</dbReference>
<comment type="caution">
    <text evidence="5">The sequence shown here is derived from an EMBL/GenBank/DDBJ whole genome shotgun (WGS) entry which is preliminary data.</text>
</comment>
<dbReference type="GO" id="GO:0032259">
    <property type="term" value="P:methylation"/>
    <property type="evidence" value="ECO:0007669"/>
    <property type="project" value="UniProtKB-KW"/>
</dbReference>
<feature type="non-terminal residue" evidence="5">
    <location>
        <position position="203"/>
    </location>
</feature>
<evidence type="ECO:0000256" key="4">
    <source>
        <dbReference type="ARBA" id="ARBA00022691"/>
    </source>
</evidence>
<evidence type="ECO:0000313" key="6">
    <source>
        <dbReference type="Proteomes" id="UP000218542"/>
    </source>
</evidence>
<dbReference type="GO" id="GO:0008168">
    <property type="term" value="F:methyltransferase activity"/>
    <property type="evidence" value="ECO:0007669"/>
    <property type="project" value="UniProtKB-KW"/>
</dbReference>
<dbReference type="SUPFAM" id="SSF111342">
    <property type="entry name" value="CbiD-like"/>
    <property type="match status" value="1"/>
</dbReference>
<dbReference type="PANTHER" id="PTHR35863">
    <property type="entry name" value="COBALT-PRECORRIN-5B C(1)-METHYLTRANSFERASE"/>
    <property type="match status" value="1"/>
</dbReference>
<evidence type="ECO:0000256" key="1">
    <source>
        <dbReference type="ARBA" id="ARBA00022573"/>
    </source>
</evidence>
<dbReference type="GO" id="GO:0009236">
    <property type="term" value="P:cobalamin biosynthetic process"/>
    <property type="evidence" value="ECO:0007669"/>
    <property type="project" value="UniProtKB-KW"/>
</dbReference>
<dbReference type="OrthoDB" id="6439987at2"/>
<evidence type="ECO:0000256" key="3">
    <source>
        <dbReference type="ARBA" id="ARBA00022679"/>
    </source>
</evidence>
<evidence type="ECO:0000313" key="5">
    <source>
        <dbReference type="EMBL" id="GAX61607.1"/>
    </source>
</evidence>
<accession>A0A286U0F1</accession>
<keyword evidence="1" id="KW-0169">Cobalamin biosynthesis</keyword>
<keyword evidence="6" id="KW-1185">Reference proteome</keyword>
<name>A0A286U0F1_9BACT</name>
<organism evidence="5 6">
    <name type="scientific">Candidatus Scalindua japonica</name>
    <dbReference type="NCBI Taxonomy" id="1284222"/>
    <lineage>
        <taxon>Bacteria</taxon>
        <taxon>Pseudomonadati</taxon>
        <taxon>Planctomycetota</taxon>
        <taxon>Candidatus Brocadiia</taxon>
        <taxon>Candidatus Brocadiales</taxon>
        <taxon>Candidatus Scalinduaceae</taxon>
        <taxon>Candidatus Scalindua</taxon>
    </lineage>
</organism>
<dbReference type="NCBIfam" id="TIGR00312">
    <property type="entry name" value="cbiD"/>
    <property type="match status" value="1"/>
</dbReference>
<dbReference type="InterPro" id="IPR002748">
    <property type="entry name" value="CbiD"/>
</dbReference>
<dbReference type="Pfam" id="PF01888">
    <property type="entry name" value="CbiD"/>
    <property type="match status" value="1"/>
</dbReference>
<sequence length="203" mass="21317">MTLPARNKKGHRTGFTTGACAAASAKAAARYLVTGKKLSKIKTTLPNRKTVTFPLKRCEISEGVAITSIIKDAGDDPDCTHGAEITTTVSLTEEEGITLINGEGVGKVTKPGLGLDIGGPSITPIPRKNISEMVLEELPVKQYKGAQVIISVPDGVKRAKKTISERLGIINGISILGTTGIVKPYSTAAYKASVVQEINVAYA</sequence>
<dbReference type="Proteomes" id="UP000218542">
    <property type="component" value="Unassembled WGS sequence"/>
</dbReference>
<reference evidence="6" key="1">
    <citation type="journal article" date="2017" name="Environ. Microbiol. Rep.">
        <title>Genetic Diversity of Marine Anaerobic Ammonium-Oxidizing Bacteria as Revealed by Genomic and Proteomic Analyses of 'Candidatus Scalindua japonica'.</title>
        <authorList>
            <person name="Oshiki M."/>
            <person name="Mizuto K."/>
            <person name="Kimura Z."/>
            <person name="Kindaichi T."/>
            <person name="Satoh H."/>
            <person name="Okabe S."/>
        </authorList>
    </citation>
    <scope>NUCLEOTIDE SEQUENCE [LARGE SCALE GENOMIC DNA]</scope>
    <source>
        <strain evidence="6">husup-a2</strain>
    </source>
</reference>
<dbReference type="PANTHER" id="PTHR35863:SF1">
    <property type="entry name" value="COBALT-PRECORRIN-5B C(1)-METHYLTRANSFERASE"/>
    <property type="match status" value="1"/>
</dbReference>
<proteinExistence type="predicted"/>
<keyword evidence="3" id="KW-0808">Transferase</keyword>